<dbReference type="EMBL" id="LIUF01000004">
    <property type="protein sequence ID" value="KOX92676.1"/>
    <property type="molecule type" value="Genomic_DNA"/>
</dbReference>
<evidence type="ECO:0000256" key="1">
    <source>
        <dbReference type="SAM" id="MobiDB-lite"/>
    </source>
</evidence>
<proteinExistence type="predicted"/>
<dbReference type="Proteomes" id="UP000037729">
    <property type="component" value="Unassembled WGS sequence"/>
</dbReference>
<dbReference type="AlphaFoldDB" id="A0A0N0U936"/>
<reference evidence="2 3" key="1">
    <citation type="submission" date="2015-08" db="EMBL/GenBank/DDBJ databases">
        <title>Genomes of Isolates from Cabo Rojo, PR.</title>
        <authorList>
            <person name="Sanchez-Nieves R.L."/>
            <person name="Montalvo-Rodriguez R."/>
        </authorList>
    </citation>
    <scope>NUCLEOTIDE SEQUENCE [LARGE SCALE GENOMIC DNA]</scope>
    <source>
        <strain evidence="2 3">SL3</strain>
    </source>
</reference>
<comment type="caution">
    <text evidence="2">The sequence shown here is derived from an EMBL/GenBank/DDBJ whole genome shotgun (WGS) entry which is preliminary data.</text>
</comment>
<dbReference type="PATRIC" id="fig|1705562.3.peg.3347"/>
<evidence type="ECO:0000313" key="2">
    <source>
        <dbReference type="EMBL" id="KOX92676.1"/>
    </source>
</evidence>
<dbReference type="OrthoDB" id="222669at2157"/>
<evidence type="ECO:0000313" key="3">
    <source>
        <dbReference type="Proteomes" id="UP000037729"/>
    </source>
</evidence>
<gene>
    <name evidence="2" type="ORF">AMS69_13765</name>
</gene>
<sequence>MPEDVGTTQWQFRRAYESGDLDSDELGTALKRYDELDSDGKDEFDDLLARNGDDAADFAGRTDSDTFDAVISPCGARGAPSLGGAGSFRTDRYHSVEASPSTLAQSGGSCPDLPDDVENDLQDALTNVDGDLDADDVNDVRQSISELDGDGQDAATDLIDGMGDTGVSTVNDADALSDSVDGLSDGEVGDLIVSYDSYRRAEFDGARSPRDVQDDLDQLANAKDGGVDGLDSMIRERTGGGNAKNFRGVDGAAQDATEKLDDGVDPNNLHLEDDIELDQSDIDDVESETDLDPDTDLFEETDIDVNVDGGSSTEIKKTDFEPFAEADFAYRRRAEDISDLWKKLNTIAAHGDGGSITITVSRGPDRAFSDDVLDKLRTSSRINTGTLDTDEISTLGDVATEVESDFGIEIRFERFSEGD</sequence>
<protein>
    <submittedName>
        <fullName evidence="2">Uncharacterized protein</fullName>
    </submittedName>
</protein>
<accession>A0A0N0U936</accession>
<dbReference type="STRING" id="1705562.AMS69_13765"/>
<organism evidence="2 3">
    <name type="scientific">Haloarcula rubripromontorii</name>
    <dbReference type="NCBI Taxonomy" id="1705562"/>
    <lineage>
        <taxon>Archaea</taxon>
        <taxon>Methanobacteriati</taxon>
        <taxon>Methanobacteriota</taxon>
        <taxon>Stenosarchaea group</taxon>
        <taxon>Halobacteria</taxon>
        <taxon>Halobacteriales</taxon>
        <taxon>Haloarculaceae</taxon>
        <taxon>Haloarcula</taxon>
    </lineage>
</organism>
<feature type="compositionally biased region" description="Polar residues" evidence="1">
    <location>
        <begin position="98"/>
        <end position="108"/>
    </location>
</feature>
<dbReference type="RefSeq" id="WP_053968882.1">
    <property type="nucleotide sequence ID" value="NZ_LIUF01000004.1"/>
</dbReference>
<keyword evidence="3" id="KW-1185">Reference proteome</keyword>
<name>A0A0N0U936_9EURY</name>
<feature type="region of interest" description="Disordered" evidence="1">
    <location>
        <begin position="76"/>
        <end position="117"/>
    </location>
</feature>